<organism evidence="1 2">
    <name type="scientific">Melastoma candidum</name>
    <dbReference type="NCBI Taxonomy" id="119954"/>
    <lineage>
        <taxon>Eukaryota</taxon>
        <taxon>Viridiplantae</taxon>
        <taxon>Streptophyta</taxon>
        <taxon>Embryophyta</taxon>
        <taxon>Tracheophyta</taxon>
        <taxon>Spermatophyta</taxon>
        <taxon>Magnoliopsida</taxon>
        <taxon>eudicotyledons</taxon>
        <taxon>Gunneridae</taxon>
        <taxon>Pentapetalae</taxon>
        <taxon>rosids</taxon>
        <taxon>malvids</taxon>
        <taxon>Myrtales</taxon>
        <taxon>Melastomataceae</taxon>
        <taxon>Melastomatoideae</taxon>
        <taxon>Melastomateae</taxon>
        <taxon>Melastoma</taxon>
    </lineage>
</organism>
<dbReference type="EMBL" id="CM042887">
    <property type="protein sequence ID" value="KAI4329985.1"/>
    <property type="molecule type" value="Genomic_DNA"/>
</dbReference>
<name>A0ACB9N1H3_9MYRT</name>
<evidence type="ECO:0000313" key="1">
    <source>
        <dbReference type="EMBL" id="KAI4329985.1"/>
    </source>
</evidence>
<accession>A0ACB9N1H3</accession>
<proteinExistence type="predicted"/>
<sequence>MSDPANNDFLPRHSPTASSADASSSSDLDTESTGSFFHDRSTTLGTLMGVTFPSLTFRTPSQHRHQTPSSAAAAAAAEDGVRLVKRRKGRRKSRVRDSAAVGRKRKWWRLCRDDGCRPTSLGEFLEIERRFGYGAGGGGGFCGGEARGVDAGRALFQDGRVLPPADAMEDADAAEGTPDMGICRFAASLTGICSSGLG</sequence>
<protein>
    <submittedName>
        <fullName evidence="1">Uncharacterized protein</fullName>
    </submittedName>
</protein>
<evidence type="ECO:0000313" key="2">
    <source>
        <dbReference type="Proteomes" id="UP001057402"/>
    </source>
</evidence>
<reference evidence="2" key="1">
    <citation type="journal article" date="2023" name="Front. Plant Sci.">
        <title>Chromosomal-level genome assembly of Melastoma candidum provides insights into trichome evolution.</title>
        <authorList>
            <person name="Zhong Y."/>
            <person name="Wu W."/>
            <person name="Sun C."/>
            <person name="Zou P."/>
            <person name="Liu Y."/>
            <person name="Dai S."/>
            <person name="Zhou R."/>
        </authorList>
    </citation>
    <scope>NUCLEOTIDE SEQUENCE [LARGE SCALE GENOMIC DNA]</scope>
</reference>
<keyword evidence="2" id="KW-1185">Reference proteome</keyword>
<dbReference type="Proteomes" id="UP001057402">
    <property type="component" value="Chromosome 8"/>
</dbReference>
<comment type="caution">
    <text evidence="1">The sequence shown here is derived from an EMBL/GenBank/DDBJ whole genome shotgun (WGS) entry which is preliminary data.</text>
</comment>
<gene>
    <name evidence="1" type="ORF">MLD38_028303</name>
</gene>